<keyword evidence="1" id="KW-0862">Zinc</keyword>
<dbReference type="SMART" id="SM00184">
    <property type="entry name" value="RING"/>
    <property type="match status" value="1"/>
</dbReference>
<keyword evidence="1" id="KW-0479">Metal-binding</keyword>
<dbReference type="PANTHER" id="PTHR45676:SF177">
    <property type="entry name" value="RING-TYPE E3 UBIQUITIN TRANSFERASE"/>
    <property type="match status" value="1"/>
</dbReference>
<name>A0A251QKF3_PRUPE</name>
<keyword evidence="2" id="KW-0472">Membrane</keyword>
<dbReference type="GO" id="GO:0008270">
    <property type="term" value="F:zinc ion binding"/>
    <property type="evidence" value="ECO:0007669"/>
    <property type="project" value="UniProtKB-KW"/>
</dbReference>
<gene>
    <name evidence="4" type="ORF">PRUPE_2G233100</name>
</gene>
<feature type="transmembrane region" description="Helical" evidence="2">
    <location>
        <begin position="12"/>
        <end position="37"/>
    </location>
</feature>
<evidence type="ECO:0000256" key="1">
    <source>
        <dbReference type="PROSITE-ProRule" id="PRU00175"/>
    </source>
</evidence>
<dbReference type="AlphaFoldDB" id="A0A251QKF3"/>
<dbReference type="CDD" id="cd16461">
    <property type="entry name" value="RING-H2_EL5-like"/>
    <property type="match status" value="1"/>
</dbReference>
<keyword evidence="5" id="KW-1185">Reference proteome</keyword>
<sequence>MAKIVSDPKLYILLVALTLSSAVLVVTLYHCIIICCCNRNPPRRQIQHRLRPNMQGITSFLAASSMEASSVAQLIPAHKFQKGVGLVLVGDGMCAVCLSEIEEGEEFRTLPECMHSFHVPCIDMWLYSHPSCPICRTDATPRKPAVKRSPDYGSGGLERPQESIILQDIVVMQSS</sequence>
<dbReference type="PROSITE" id="PS50089">
    <property type="entry name" value="ZF_RING_2"/>
    <property type="match status" value="1"/>
</dbReference>
<dbReference type="Pfam" id="PF13639">
    <property type="entry name" value="zf-RING_2"/>
    <property type="match status" value="1"/>
</dbReference>
<proteinExistence type="predicted"/>
<dbReference type="eggNOG" id="KOG0800">
    <property type="taxonomic scope" value="Eukaryota"/>
</dbReference>
<dbReference type="InterPro" id="IPR013083">
    <property type="entry name" value="Znf_RING/FYVE/PHD"/>
</dbReference>
<keyword evidence="2" id="KW-0812">Transmembrane</keyword>
<dbReference type="Gramene" id="ONI24306">
    <property type="protein sequence ID" value="ONI24306"/>
    <property type="gene ID" value="PRUPE_2G233100"/>
</dbReference>
<dbReference type="GO" id="GO:0016567">
    <property type="term" value="P:protein ubiquitination"/>
    <property type="evidence" value="ECO:0000318"/>
    <property type="project" value="GO_Central"/>
</dbReference>
<protein>
    <recommendedName>
        <fullName evidence="3">RING-type domain-containing protein</fullName>
    </recommendedName>
</protein>
<keyword evidence="1" id="KW-0863">Zinc-finger</keyword>
<accession>A0A251QKF3</accession>
<dbReference type="PANTHER" id="PTHR45676">
    <property type="entry name" value="RING-H2 FINGER PROTEIN ATL51-RELATED"/>
    <property type="match status" value="1"/>
</dbReference>
<dbReference type="EMBL" id="CM007652">
    <property type="protein sequence ID" value="ONI24306.1"/>
    <property type="molecule type" value="Genomic_DNA"/>
</dbReference>
<dbReference type="Gene3D" id="3.30.40.10">
    <property type="entry name" value="Zinc/RING finger domain, C3HC4 (zinc finger)"/>
    <property type="match status" value="1"/>
</dbReference>
<evidence type="ECO:0000313" key="5">
    <source>
        <dbReference type="Proteomes" id="UP000006882"/>
    </source>
</evidence>
<dbReference type="InterPro" id="IPR001841">
    <property type="entry name" value="Znf_RING"/>
</dbReference>
<dbReference type="Proteomes" id="UP000006882">
    <property type="component" value="Chromosome G2"/>
</dbReference>
<keyword evidence="2" id="KW-1133">Transmembrane helix</keyword>
<dbReference type="SUPFAM" id="SSF57850">
    <property type="entry name" value="RING/U-box"/>
    <property type="match status" value="1"/>
</dbReference>
<organism evidence="4 5">
    <name type="scientific">Prunus persica</name>
    <name type="common">Peach</name>
    <name type="synonym">Amygdalus persica</name>
    <dbReference type="NCBI Taxonomy" id="3760"/>
    <lineage>
        <taxon>Eukaryota</taxon>
        <taxon>Viridiplantae</taxon>
        <taxon>Streptophyta</taxon>
        <taxon>Embryophyta</taxon>
        <taxon>Tracheophyta</taxon>
        <taxon>Spermatophyta</taxon>
        <taxon>Magnoliopsida</taxon>
        <taxon>eudicotyledons</taxon>
        <taxon>Gunneridae</taxon>
        <taxon>Pentapetalae</taxon>
        <taxon>rosids</taxon>
        <taxon>fabids</taxon>
        <taxon>Rosales</taxon>
        <taxon>Rosaceae</taxon>
        <taxon>Amygdaloideae</taxon>
        <taxon>Amygdaleae</taxon>
        <taxon>Prunus</taxon>
    </lineage>
</organism>
<dbReference type="UniPathway" id="UPA00143"/>
<dbReference type="OrthoDB" id="8062037at2759"/>
<dbReference type="SMR" id="A0A251QKF3"/>
<feature type="domain" description="RING-type" evidence="3">
    <location>
        <begin position="94"/>
        <end position="136"/>
    </location>
</feature>
<reference evidence="4 5" key="1">
    <citation type="journal article" date="2013" name="Nat. Genet.">
        <title>The high-quality draft genome of peach (Prunus persica) identifies unique patterns of genetic diversity, domestication and genome evolution.</title>
        <authorList>
            <consortium name="International Peach Genome Initiative"/>
            <person name="Verde I."/>
            <person name="Abbott A.G."/>
            <person name="Scalabrin S."/>
            <person name="Jung S."/>
            <person name="Shu S."/>
            <person name="Marroni F."/>
            <person name="Zhebentyayeva T."/>
            <person name="Dettori M.T."/>
            <person name="Grimwood J."/>
            <person name="Cattonaro F."/>
            <person name="Zuccolo A."/>
            <person name="Rossini L."/>
            <person name="Jenkins J."/>
            <person name="Vendramin E."/>
            <person name="Meisel L.A."/>
            <person name="Decroocq V."/>
            <person name="Sosinski B."/>
            <person name="Prochnik S."/>
            <person name="Mitros T."/>
            <person name="Policriti A."/>
            <person name="Cipriani G."/>
            <person name="Dondini L."/>
            <person name="Ficklin S."/>
            <person name="Goodstein D.M."/>
            <person name="Xuan P."/>
            <person name="Del Fabbro C."/>
            <person name="Aramini V."/>
            <person name="Copetti D."/>
            <person name="Gonzalez S."/>
            <person name="Horner D.S."/>
            <person name="Falchi R."/>
            <person name="Lucas S."/>
            <person name="Mica E."/>
            <person name="Maldonado J."/>
            <person name="Lazzari B."/>
            <person name="Bielenberg D."/>
            <person name="Pirona R."/>
            <person name="Miculan M."/>
            <person name="Barakat A."/>
            <person name="Testolin R."/>
            <person name="Stella A."/>
            <person name="Tartarini S."/>
            <person name="Tonutti P."/>
            <person name="Arus P."/>
            <person name="Orellana A."/>
            <person name="Wells C."/>
            <person name="Main D."/>
            <person name="Vizzotto G."/>
            <person name="Silva H."/>
            <person name="Salamini F."/>
            <person name="Schmutz J."/>
            <person name="Morgante M."/>
            <person name="Rokhsar D.S."/>
        </authorList>
    </citation>
    <scope>NUCLEOTIDE SEQUENCE [LARGE SCALE GENOMIC DNA]</scope>
    <source>
        <strain evidence="5">cv. Nemared</strain>
    </source>
</reference>
<evidence type="ECO:0000313" key="4">
    <source>
        <dbReference type="EMBL" id="ONI24306.1"/>
    </source>
</evidence>
<evidence type="ECO:0000256" key="2">
    <source>
        <dbReference type="SAM" id="Phobius"/>
    </source>
</evidence>
<evidence type="ECO:0000259" key="3">
    <source>
        <dbReference type="PROSITE" id="PS50089"/>
    </source>
</evidence>